<reference evidence="2 3" key="1">
    <citation type="submission" date="2024-10" db="EMBL/GenBank/DDBJ databases">
        <authorList>
            <person name="Topkara A.R."/>
            <person name="Saygin H."/>
        </authorList>
    </citation>
    <scope>NUCLEOTIDE SEQUENCE [LARGE SCALE GENOMIC DNA]</scope>
    <source>
        <strain evidence="2 3">M3C6</strain>
    </source>
</reference>
<proteinExistence type="predicted"/>
<comment type="caution">
    <text evidence="2">The sequence shown here is derived from an EMBL/GenBank/DDBJ whole genome shotgun (WGS) entry which is preliminary data.</text>
</comment>
<feature type="compositionally biased region" description="Polar residues" evidence="1">
    <location>
        <begin position="239"/>
        <end position="248"/>
    </location>
</feature>
<protein>
    <recommendedName>
        <fullName evidence="4">YARHG domain-containing protein</fullName>
    </recommendedName>
</protein>
<dbReference type="EMBL" id="JBICRM010000004">
    <property type="protein sequence ID" value="MFG1703033.1"/>
    <property type="molecule type" value="Genomic_DNA"/>
</dbReference>
<evidence type="ECO:0000256" key="1">
    <source>
        <dbReference type="SAM" id="MobiDB-lite"/>
    </source>
</evidence>
<evidence type="ECO:0000313" key="2">
    <source>
        <dbReference type="EMBL" id="MFG1703033.1"/>
    </source>
</evidence>
<dbReference type="Proteomes" id="UP001603978">
    <property type="component" value="Unassembled WGS sequence"/>
</dbReference>
<feature type="compositionally biased region" description="Low complexity" evidence="1">
    <location>
        <begin position="192"/>
        <end position="229"/>
    </location>
</feature>
<keyword evidence="3" id="KW-1185">Reference proteome</keyword>
<gene>
    <name evidence="2" type="ORF">ACFLIM_07560</name>
</gene>
<feature type="compositionally biased region" description="Pro residues" evidence="1">
    <location>
        <begin position="169"/>
        <end position="191"/>
    </location>
</feature>
<feature type="region of interest" description="Disordered" evidence="1">
    <location>
        <begin position="151"/>
        <end position="258"/>
    </location>
</feature>
<evidence type="ECO:0008006" key="4">
    <source>
        <dbReference type="Google" id="ProtNLM"/>
    </source>
</evidence>
<evidence type="ECO:0000313" key="3">
    <source>
        <dbReference type="Proteomes" id="UP001603978"/>
    </source>
</evidence>
<dbReference type="RefSeq" id="WP_393163373.1">
    <property type="nucleotide sequence ID" value="NZ_JBICRM010000004.1"/>
</dbReference>
<name>A0ABW7A7P4_9ACTN</name>
<sequence length="376" mass="41902">MAIRPHCRHRRFFTGSFPVRGIRLRRGVVERLATTASIVPISWVALRKGRNMFTPIPRTEATPARPKACHSMKRMTKSTMSGSLSMVLVAALAPAARADFVDDDRCGPRTFFRLDEISPRNFFLPRTRYIDGPGGTMTVSVTREHEVLAFRETENERRNAFTRRKTRVIPPPTTEPQAEPPAEPQAEPPTEPTTGATAEPTTSPTTSPTTEPTTKATAEPATSPTAGATIKPMTKATAEPTTSPTTGATAEPTADPMDELTTDVALDPLTEPMTGPKITTAELIREFRRLGVPHLEERHMVFSGHEYTREISDGMYGNLWYRVFGYRIGWAAWSVLGTCRHVKIDSGLANVPSKVEGWRYWETKHPMYKSRRLSRK</sequence>
<accession>A0ABW7A7P4</accession>
<organism evidence="2 3">
    <name type="scientific">Nonomuraea marmarensis</name>
    <dbReference type="NCBI Taxonomy" id="3351344"/>
    <lineage>
        <taxon>Bacteria</taxon>
        <taxon>Bacillati</taxon>
        <taxon>Actinomycetota</taxon>
        <taxon>Actinomycetes</taxon>
        <taxon>Streptosporangiales</taxon>
        <taxon>Streptosporangiaceae</taxon>
        <taxon>Nonomuraea</taxon>
    </lineage>
</organism>